<dbReference type="RefSeq" id="WP_344858483.1">
    <property type="nucleotide sequence ID" value="NZ_BAAAUT010000014.1"/>
</dbReference>
<dbReference type="EMBL" id="BAAAUT010000014">
    <property type="protein sequence ID" value="GAA3131226.1"/>
    <property type="molecule type" value="Genomic_DNA"/>
</dbReference>
<comment type="caution">
    <text evidence="1">The sequence shown here is derived from an EMBL/GenBank/DDBJ whole genome shotgun (WGS) entry which is preliminary data.</text>
</comment>
<gene>
    <name evidence="1" type="ORF">GCM10010466_22310</name>
</gene>
<keyword evidence="2" id="KW-1185">Reference proteome</keyword>
<proteinExistence type="predicted"/>
<organism evidence="1 2">
    <name type="scientific">Planomonospora alba</name>
    <dbReference type="NCBI Taxonomy" id="161354"/>
    <lineage>
        <taxon>Bacteria</taxon>
        <taxon>Bacillati</taxon>
        <taxon>Actinomycetota</taxon>
        <taxon>Actinomycetes</taxon>
        <taxon>Streptosporangiales</taxon>
        <taxon>Streptosporangiaceae</taxon>
        <taxon>Planomonospora</taxon>
    </lineage>
</organism>
<evidence type="ECO:0000313" key="2">
    <source>
        <dbReference type="Proteomes" id="UP001500320"/>
    </source>
</evidence>
<dbReference type="Proteomes" id="UP001500320">
    <property type="component" value="Unassembled WGS sequence"/>
</dbReference>
<evidence type="ECO:0000313" key="1">
    <source>
        <dbReference type="EMBL" id="GAA3131226.1"/>
    </source>
</evidence>
<protein>
    <submittedName>
        <fullName evidence="1">Uncharacterized protein</fullName>
    </submittedName>
</protein>
<sequence>MQPLYDEQPFPPARRERPVPEAADLLHEAAERAARGGPGVDALALAGVGMALVDLAREVRALRESVEAAGRTA</sequence>
<name>A0ABP6N0X4_9ACTN</name>
<accession>A0ABP6N0X4</accession>
<reference evidence="2" key="1">
    <citation type="journal article" date="2019" name="Int. J. Syst. Evol. Microbiol.">
        <title>The Global Catalogue of Microorganisms (GCM) 10K type strain sequencing project: providing services to taxonomists for standard genome sequencing and annotation.</title>
        <authorList>
            <consortium name="The Broad Institute Genomics Platform"/>
            <consortium name="The Broad Institute Genome Sequencing Center for Infectious Disease"/>
            <person name="Wu L."/>
            <person name="Ma J."/>
        </authorList>
    </citation>
    <scope>NUCLEOTIDE SEQUENCE [LARGE SCALE GENOMIC DNA]</scope>
    <source>
        <strain evidence="2">JCM 9373</strain>
    </source>
</reference>